<dbReference type="Pfam" id="PF01978">
    <property type="entry name" value="TrmB"/>
    <property type="match status" value="1"/>
</dbReference>
<protein>
    <recommendedName>
        <fullName evidence="1">Transcription regulator TrmB N-terminal domain-containing protein</fullName>
    </recommendedName>
</protein>
<reference evidence="3" key="1">
    <citation type="submission" date="2017-09" db="EMBL/GenBank/DDBJ databases">
        <title>Depth-based differentiation of microbial function through sediment-hosted aquifers and enrichment of novel symbionts in the deep terrestrial subsurface.</title>
        <authorList>
            <person name="Probst A.J."/>
            <person name="Ladd B."/>
            <person name="Jarett J.K."/>
            <person name="Geller-Mcgrath D.E."/>
            <person name="Sieber C.M.K."/>
            <person name="Emerson J.B."/>
            <person name="Anantharaman K."/>
            <person name="Thomas B.C."/>
            <person name="Malmstrom R."/>
            <person name="Stieglmeier M."/>
            <person name="Klingl A."/>
            <person name="Woyke T."/>
            <person name="Ryan C.M."/>
            <person name="Banfield J.F."/>
        </authorList>
    </citation>
    <scope>NUCLEOTIDE SEQUENCE [LARGE SCALE GENOMIC DNA]</scope>
</reference>
<evidence type="ECO:0000259" key="1">
    <source>
        <dbReference type="Pfam" id="PF01978"/>
    </source>
</evidence>
<dbReference type="Proteomes" id="UP000229401">
    <property type="component" value="Unassembled WGS sequence"/>
</dbReference>
<evidence type="ECO:0000313" key="3">
    <source>
        <dbReference type="Proteomes" id="UP000229401"/>
    </source>
</evidence>
<accession>A0A2M7QH69</accession>
<dbReference type="SUPFAM" id="SSF46785">
    <property type="entry name" value="Winged helix' DNA-binding domain"/>
    <property type="match status" value="1"/>
</dbReference>
<feature type="domain" description="Transcription regulator TrmB N-terminal" evidence="1">
    <location>
        <begin position="5"/>
        <end position="59"/>
    </location>
</feature>
<dbReference type="Gene3D" id="1.10.10.10">
    <property type="entry name" value="Winged helix-like DNA-binding domain superfamily/Winged helix DNA-binding domain"/>
    <property type="match status" value="1"/>
</dbReference>
<dbReference type="CDD" id="cd00090">
    <property type="entry name" value="HTH_ARSR"/>
    <property type="match status" value="1"/>
</dbReference>
<dbReference type="PANTHER" id="PTHR34293">
    <property type="entry name" value="HTH-TYPE TRANSCRIPTIONAL REGULATOR TRMBL2"/>
    <property type="match status" value="1"/>
</dbReference>
<dbReference type="EMBL" id="PFLI01000171">
    <property type="protein sequence ID" value="PIY71672.1"/>
    <property type="molecule type" value="Genomic_DNA"/>
</dbReference>
<dbReference type="InterPro" id="IPR051797">
    <property type="entry name" value="TrmB-like"/>
</dbReference>
<dbReference type="InterPro" id="IPR036388">
    <property type="entry name" value="WH-like_DNA-bd_sf"/>
</dbReference>
<evidence type="ECO:0000313" key="2">
    <source>
        <dbReference type="EMBL" id="PIY71672.1"/>
    </source>
</evidence>
<gene>
    <name evidence="2" type="ORF">COY87_04930</name>
</gene>
<dbReference type="InterPro" id="IPR002831">
    <property type="entry name" value="Tscrpt_reg_TrmB_N"/>
</dbReference>
<name>A0A2M7QH69_9BACT</name>
<dbReference type="AlphaFoldDB" id="A0A2M7QH69"/>
<dbReference type="InterPro" id="IPR011991">
    <property type="entry name" value="ArsR-like_HTH"/>
</dbReference>
<comment type="caution">
    <text evidence="2">The sequence shown here is derived from an EMBL/GenBank/DDBJ whole genome shotgun (WGS) entry which is preliminary data.</text>
</comment>
<sequence length="259" mass="30166">MNSILTQLGLTTNESTVYLTYLKYKEKTAAEIARIIHMDKSSCYRAVKSLVEKGLLITVPRLRGTTHTAASPDVLKELLQNKKNELRTQENQLNDFVQKLIKDTEKKRSTYIKVEQGIQAIRDQMNRNLEAAVSSNKIIKELYRLSFPYFKDKEHVEWVNEFARRRIKAGVSIKQIVDFADKQVFAPIMKSDKKLLKEIRLMPKEMRGLYGLRISGDIANITSFDEKENYIVITIKDTYVALLLNSMFDFIWERSEKYI</sequence>
<dbReference type="PANTHER" id="PTHR34293:SF1">
    <property type="entry name" value="HTH-TYPE TRANSCRIPTIONAL REGULATOR TRMBL2"/>
    <property type="match status" value="1"/>
</dbReference>
<proteinExistence type="predicted"/>
<organism evidence="2 3">
    <name type="scientific">Candidatus Roizmanbacteria bacterium CG_4_10_14_0_8_um_filter_33_9</name>
    <dbReference type="NCBI Taxonomy" id="1974826"/>
    <lineage>
        <taxon>Bacteria</taxon>
        <taxon>Candidatus Roizmaniibacteriota</taxon>
    </lineage>
</organism>
<dbReference type="InterPro" id="IPR036390">
    <property type="entry name" value="WH_DNA-bd_sf"/>
</dbReference>